<proteinExistence type="predicted"/>
<gene>
    <name evidence="2" type="ORF">GKC33_10300</name>
</gene>
<organism evidence="2 3">
    <name type="scientific">Ligilactobacillus salivarius</name>
    <dbReference type="NCBI Taxonomy" id="1624"/>
    <lineage>
        <taxon>Bacteria</taxon>
        <taxon>Bacillati</taxon>
        <taxon>Bacillota</taxon>
        <taxon>Bacilli</taxon>
        <taxon>Lactobacillales</taxon>
        <taxon>Lactobacillaceae</taxon>
        <taxon>Ligilactobacillus</taxon>
    </lineage>
</organism>
<comment type="caution">
    <text evidence="2">The sequence shown here is derived from an EMBL/GenBank/DDBJ whole genome shotgun (WGS) entry which is preliminary data.</text>
</comment>
<protein>
    <submittedName>
        <fullName evidence="2">Uncharacterized protein</fullName>
    </submittedName>
</protein>
<dbReference type="Proteomes" id="UP000467635">
    <property type="component" value="Unassembled WGS sequence"/>
</dbReference>
<feature type="non-terminal residue" evidence="2">
    <location>
        <position position="69"/>
    </location>
</feature>
<keyword evidence="1" id="KW-0472">Membrane</keyword>
<feature type="transmembrane region" description="Helical" evidence="1">
    <location>
        <begin position="7"/>
        <end position="26"/>
    </location>
</feature>
<name>A0A7X2MGM9_9LACO</name>
<evidence type="ECO:0000313" key="3">
    <source>
        <dbReference type="Proteomes" id="UP000467635"/>
    </source>
</evidence>
<keyword evidence="1" id="KW-1133">Transmembrane helix</keyword>
<reference evidence="2 3" key="1">
    <citation type="submission" date="2019-11" db="EMBL/GenBank/DDBJ databases">
        <title>Draft Genome Sequence of Plant Growth-Promoting Rhizosphere-Associated Bacteria.</title>
        <authorList>
            <person name="Vasilyev I.Y."/>
            <person name="Radchenko V."/>
            <person name="Ilnitskaya E.V."/>
        </authorList>
    </citation>
    <scope>NUCLEOTIDE SEQUENCE [LARGE SCALE GENOMIC DNA]</scope>
    <source>
        <strain evidence="2 3">VRA_01-1sq_f</strain>
    </source>
</reference>
<accession>A0A7X2MGM9</accession>
<dbReference type="AlphaFoldDB" id="A0A7X2MGM9"/>
<sequence>MSKIRLVLLNIVLVLVSMLGAVLIMVDFKKSVLSEFLEKESWIQIIIAVVVLVVLDTGIIICIHDSFSK</sequence>
<keyword evidence="1" id="KW-0812">Transmembrane</keyword>
<feature type="transmembrane region" description="Helical" evidence="1">
    <location>
        <begin position="41"/>
        <end position="63"/>
    </location>
</feature>
<evidence type="ECO:0000313" key="2">
    <source>
        <dbReference type="EMBL" id="MSE09063.1"/>
    </source>
</evidence>
<dbReference type="EMBL" id="WKKX01000594">
    <property type="protein sequence ID" value="MSE09063.1"/>
    <property type="molecule type" value="Genomic_DNA"/>
</dbReference>
<evidence type="ECO:0000256" key="1">
    <source>
        <dbReference type="SAM" id="Phobius"/>
    </source>
</evidence>